<proteinExistence type="predicted"/>
<dbReference type="AlphaFoldDB" id="A0A7C0VA22"/>
<dbReference type="Proteomes" id="UP000885847">
    <property type="component" value="Unassembled WGS sequence"/>
</dbReference>
<sequence length="669" mass="74369">MFILLFSISIDSILAENGIYNPGFEWNRAWSRFPSPEDMPFILPFFIDLYRKPLYVHRFTLSKANTIEHYLSDSIMSKNRNSIYNILNLIGIDMMVEGFRNYGANLSEEKIDLYSAIKMVYSTGNGQMNTITFGGAYPDTENPIRKRIEKVPLKIRGVLSNLIYNTLDGYMWIEKSWRNLPAGTRERILLEKDLDMTISDGSKYYPEIDDAEKFTDHASFYYGAMKVASAVEKAGFELKNLNVKLKEDVIFETPLGEIALLGIKSGKYSFNNPFIIIDFGGNDTYKGRVGANSFINPVSVIIELGGNDKYVSNDTLIPTQGSGICGVGVLLDMSGNDEYTGGKQSQGYGFFGVGILADLSGSDRYKGWTQTQGCGYRGIGMLLDAEGDDEYRSYGNSQGDGEIGGIGLLADRQGNDFYYAEPYSSVYDRGDYHSKHRINSNNSQGFGGGRRADGSDGHSWAGGLGMLIDISGNDRYVSGNWSLGTGYWFGTGILYDGGGNDHYRSCYFTQGSGAHFCIGALIDENGNDKHELFETAGAALGFGWDWTFAYFYDGGGNDKYNMKKISIGVAEIRSIALFIEAGGDDEYRISDHGLRLGACDKRNSYYEPSKISPYHFYGKNYGVFLDLGGNDKYSVEFFKNNKKWYQPENDLVNIRANNIGIGIDTQPGP</sequence>
<name>A0A7C0VA22_UNCW3</name>
<accession>A0A7C0VA22</accession>
<dbReference type="EMBL" id="DQWE01000126">
    <property type="protein sequence ID" value="HDI82696.1"/>
    <property type="molecule type" value="Genomic_DNA"/>
</dbReference>
<protein>
    <submittedName>
        <fullName evidence="1">Uncharacterized protein</fullName>
    </submittedName>
</protein>
<organism evidence="1">
    <name type="scientific">candidate division WOR-3 bacterium</name>
    <dbReference type="NCBI Taxonomy" id="2052148"/>
    <lineage>
        <taxon>Bacteria</taxon>
        <taxon>Bacteria division WOR-3</taxon>
    </lineage>
</organism>
<evidence type="ECO:0000313" key="1">
    <source>
        <dbReference type="EMBL" id="HDI82696.1"/>
    </source>
</evidence>
<comment type="caution">
    <text evidence="1">The sequence shown here is derived from an EMBL/GenBank/DDBJ whole genome shotgun (WGS) entry which is preliminary data.</text>
</comment>
<reference evidence="1" key="1">
    <citation type="journal article" date="2020" name="mSystems">
        <title>Genome- and Community-Level Interaction Insights into Carbon Utilization and Element Cycling Functions of Hydrothermarchaeota in Hydrothermal Sediment.</title>
        <authorList>
            <person name="Zhou Z."/>
            <person name="Liu Y."/>
            <person name="Xu W."/>
            <person name="Pan J."/>
            <person name="Luo Z.H."/>
            <person name="Li M."/>
        </authorList>
    </citation>
    <scope>NUCLEOTIDE SEQUENCE [LARGE SCALE GENOMIC DNA]</scope>
    <source>
        <strain evidence="1">HyVt-102</strain>
    </source>
</reference>
<gene>
    <name evidence="1" type="ORF">ENF18_02750</name>
</gene>